<protein>
    <recommendedName>
        <fullName evidence="7">HTH araC/xylS-type domain-containing protein</fullName>
    </recommendedName>
</protein>
<dbReference type="InterPro" id="IPR014048">
    <property type="entry name" value="MethylDNA_cys_MeTrfase_DNA-bd"/>
</dbReference>
<keyword evidence="2" id="KW-0489">Methyltransferase</keyword>
<keyword evidence="4" id="KW-0227">DNA damage</keyword>
<dbReference type="SUPFAM" id="SSF46767">
    <property type="entry name" value="Methylated DNA-protein cysteine methyltransferase, C-terminal domain"/>
    <property type="match status" value="1"/>
</dbReference>
<dbReference type="InterPro" id="IPR036631">
    <property type="entry name" value="MGMT_N_sf"/>
</dbReference>
<dbReference type="PANTHER" id="PTHR10815:SF14">
    <property type="entry name" value="BIFUNCTIONAL TRANSCRIPTIONAL ACTIVATOR_DNA REPAIR ENZYME ADA"/>
    <property type="match status" value="1"/>
</dbReference>
<organism evidence="8 9">
    <name type="scientific">Halopseudomonas salina</name>
    <dbReference type="NCBI Taxonomy" id="1323744"/>
    <lineage>
        <taxon>Bacteria</taxon>
        <taxon>Pseudomonadati</taxon>
        <taxon>Pseudomonadota</taxon>
        <taxon>Gammaproteobacteria</taxon>
        <taxon>Pseudomonadales</taxon>
        <taxon>Pseudomonadaceae</taxon>
        <taxon>Halopseudomonas</taxon>
    </lineage>
</organism>
<evidence type="ECO:0000256" key="3">
    <source>
        <dbReference type="ARBA" id="ARBA00022679"/>
    </source>
</evidence>
<evidence type="ECO:0000256" key="4">
    <source>
        <dbReference type="ARBA" id="ARBA00022763"/>
    </source>
</evidence>
<sequence>MSASHLHRTFKAVTGITPKAYARAWREARLRQKLEQAPSVTEAMFAAGFNSFSGFYQQSTRALGMTPMTYRAGGPREQLHFAVGDTSLGAILVASSARGIVCVTLGDDPEQLIRDLQDRFPAASLIGADEDYERVVAQVVGLVEAPAKGLDLPLDVRGTAFQQRVWQALRAIPCGQTMSYAEVARDIGQPTSARAVARACGANAIALAIPCHRVVRQDGGLSGYRWGIERKRVLLERETDYASSSGAPEAPSGT</sequence>
<feature type="domain" description="HTH araC/xylS-type" evidence="7">
    <location>
        <begin position="1"/>
        <end position="73"/>
    </location>
</feature>
<accession>A0ABQ1P8X7</accession>
<dbReference type="Gene3D" id="3.30.160.70">
    <property type="entry name" value="Methylated DNA-protein cysteine methyltransferase domain"/>
    <property type="match status" value="1"/>
</dbReference>
<dbReference type="CDD" id="cd06445">
    <property type="entry name" value="ATase"/>
    <property type="match status" value="1"/>
</dbReference>
<evidence type="ECO:0000313" key="9">
    <source>
        <dbReference type="Proteomes" id="UP000638188"/>
    </source>
</evidence>
<comment type="caution">
    <text evidence="8">The sequence shown here is derived from an EMBL/GenBank/DDBJ whole genome shotgun (WGS) entry which is preliminary data.</text>
</comment>
<evidence type="ECO:0000313" key="8">
    <source>
        <dbReference type="EMBL" id="GGC93529.1"/>
    </source>
</evidence>
<comment type="catalytic activity">
    <reaction evidence="1">
        <text>a 4-O-methyl-thymidine in DNA + L-cysteinyl-[protein] = a thymidine in DNA + S-methyl-L-cysteinyl-[protein]</text>
        <dbReference type="Rhea" id="RHEA:53428"/>
        <dbReference type="Rhea" id="RHEA-COMP:10131"/>
        <dbReference type="Rhea" id="RHEA-COMP:10132"/>
        <dbReference type="Rhea" id="RHEA-COMP:13555"/>
        <dbReference type="Rhea" id="RHEA-COMP:13556"/>
        <dbReference type="ChEBI" id="CHEBI:29950"/>
        <dbReference type="ChEBI" id="CHEBI:82612"/>
        <dbReference type="ChEBI" id="CHEBI:137386"/>
        <dbReference type="ChEBI" id="CHEBI:137387"/>
        <dbReference type="EC" id="2.1.1.63"/>
    </reaction>
</comment>
<evidence type="ECO:0000256" key="2">
    <source>
        <dbReference type="ARBA" id="ARBA00022603"/>
    </source>
</evidence>
<dbReference type="Gene3D" id="1.10.10.10">
    <property type="entry name" value="Winged helix-like DNA-binding domain superfamily/Winged helix DNA-binding domain"/>
    <property type="match status" value="1"/>
</dbReference>
<dbReference type="InterPro" id="IPR018060">
    <property type="entry name" value="HTH_AraC"/>
</dbReference>
<keyword evidence="9" id="KW-1185">Reference proteome</keyword>
<dbReference type="EMBL" id="BMFF01000002">
    <property type="protein sequence ID" value="GGC93529.1"/>
    <property type="molecule type" value="Genomic_DNA"/>
</dbReference>
<dbReference type="InterPro" id="IPR036388">
    <property type="entry name" value="WH-like_DNA-bd_sf"/>
</dbReference>
<dbReference type="SUPFAM" id="SSF53155">
    <property type="entry name" value="Methylated DNA-protein cysteine methyltransferase domain"/>
    <property type="match status" value="1"/>
</dbReference>
<evidence type="ECO:0000256" key="1">
    <source>
        <dbReference type="ARBA" id="ARBA00001286"/>
    </source>
</evidence>
<keyword evidence="3" id="KW-0808">Transferase</keyword>
<dbReference type="PROSITE" id="PS01124">
    <property type="entry name" value="HTH_ARAC_FAMILY_2"/>
    <property type="match status" value="1"/>
</dbReference>
<evidence type="ECO:0000256" key="6">
    <source>
        <dbReference type="ARBA" id="ARBA00049348"/>
    </source>
</evidence>
<dbReference type="PANTHER" id="PTHR10815">
    <property type="entry name" value="METHYLATED-DNA--PROTEIN-CYSTEINE METHYLTRANSFERASE"/>
    <property type="match status" value="1"/>
</dbReference>
<dbReference type="Gene3D" id="1.10.10.60">
    <property type="entry name" value="Homeodomain-like"/>
    <property type="match status" value="1"/>
</dbReference>
<dbReference type="PROSITE" id="PS00374">
    <property type="entry name" value="MGMT"/>
    <property type="match status" value="1"/>
</dbReference>
<dbReference type="SMART" id="SM00342">
    <property type="entry name" value="HTH_ARAC"/>
    <property type="match status" value="1"/>
</dbReference>
<proteinExistence type="predicted"/>
<dbReference type="Proteomes" id="UP000638188">
    <property type="component" value="Unassembled WGS sequence"/>
</dbReference>
<dbReference type="InterPro" id="IPR036217">
    <property type="entry name" value="MethylDNA_cys_MeTrfase_DNAb"/>
</dbReference>
<keyword evidence="5" id="KW-0234">DNA repair</keyword>
<dbReference type="InterPro" id="IPR001497">
    <property type="entry name" value="MethylDNA_cys_MeTrfase_AS"/>
</dbReference>
<dbReference type="Pfam" id="PF12833">
    <property type="entry name" value="HTH_18"/>
    <property type="match status" value="1"/>
</dbReference>
<evidence type="ECO:0000259" key="7">
    <source>
        <dbReference type="PROSITE" id="PS01124"/>
    </source>
</evidence>
<name>A0ABQ1P8X7_9GAMM</name>
<dbReference type="NCBIfam" id="TIGR00589">
    <property type="entry name" value="ogt"/>
    <property type="match status" value="1"/>
</dbReference>
<dbReference type="Pfam" id="PF01035">
    <property type="entry name" value="DNA_binding_1"/>
    <property type="match status" value="1"/>
</dbReference>
<comment type="catalytic activity">
    <reaction evidence="6">
        <text>a 6-O-methyl-2'-deoxyguanosine in DNA + L-cysteinyl-[protein] = S-methyl-L-cysteinyl-[protein] + a 2'-deoxyguanosine in DNA</text>
        <dbReference type="Rhea" id="RHEA:24000"/>
        <dbReference type="Rhea" id="RHEA-COMP:10131"/>
        <dbReference type="Rhea" id="RHEA-COMP:10132"/>
        <dbReference type="Rhea" id="RHEA-COMP:11367"/>
        <dbReference type="Rhea" id="RHEA-COMP:11368"/>
        <dbReference type="ChEBI" id="CHEBI:29950"/>
        <dbReference type="ChEBI" id="CHEBI:82612"/>
        <dbReference type="ChEBI" id="CHEBI:85445"/>
        <dbReference type="ChEBI" id="CHEBI:85448"/>
        <dbReference type="EC" id="2.1.1.63"/>
    </reaction>
</comment>
<gene>
    <name evidence="8" type="ORF">GCM10007418_11320</name>
</gene>
<reference evidence="9" key="1">
    <citation type="journal article" date="2019" name="Int. J. Syst. Evol. Microbiol.">
        <title>The Global Catalogue of Microorganisms (GCM) 10K type strain sequencing project: providing services to taxonomists for standard genome sequencing and annotation.</title>
        <authorList>
            <consortium name="The Broad Institute Genomics Platform"/>
            <consortium name="The Broad Institute Genome Sequencing Center for Infectious Disease"/>
            <person name="Wu L."/>
            <person name="Ma J."/>
        </authorList>
    </citation>
    <scope>NUCLEOTIDE SEQUENCE [LARGE SCALE GENOMIC DNA]</scope>
    <source>
        <strain evidence="9">CGMCC 1.12482</strain>
    </source>
</reference>
<evidence type="ECO:0000256" key="5">
    <source>
        <dbReference type="ARBA" id="ARBA00023204"/>
    </source>
</evidence>